<keyword evidence="4 6" id="KW-0472">Membrane</keyword>
<evidence type="ECO:0000256" key="2">
    <source>
        <dbReference type="ARBA" id="ARBA00022692"/>
    </source>
</evidence>
<keyword evidence="7" id="KW-0378">Hydrolase</keyword>
<dbReference type="OrthoDB" id="7950418at2"/>
<dbReference type="Proteomes" id="UP000179616">
    <property type="component" value="Unassembled WGS sequence"/>
</dbReference>
<keyword evidence="2 6" id="KW-0812">Transmembrane</keyword>
<keyword evidence="3 6" id="KW-1133">Transmembrane helix</keyword>
<evidence type="ECO:0000256" key="5">
    <source>
        <dbReference type="SAM" id="MobiDB-lite"/>
    </source>
</evidence>
<evidence type="ECO:0000256" key="1">
    <source>
        <dbReference type="ARBA" id="ARBA00004167"/>
    </source>
</evidence>
<dbReference type="AlphaFoldDB" id="A0A1S1L186"/>
<evidence type="ECO:0000256" key="6">
    <source>
        <dbReference type="SAM" id="Phobius"/>
    </source>
</evidence>
<keyword evidence="7" id="KW-0482">Metalloprotease</keyword>
<gene>
    <name evidence="7" type="ORF">BKG76_20695</name>
</gene>
<sequence>MGPQPYYQPRSVPAWAAPLPPPARTQLTPPPRGWRPPPFPAFPGYPVAQPPPGYPVPPVRPVYLPPVAYGQRPKVRRRSYRGLVIGGAAFVLVAVLMLGTAVLWALHSGPGRRQPVRATATWQYPATTPRGVSAWTPSQTSPTVAPTESAPPLPPPAQPVFALGDHPLFRNRDAGFTNAPCSTSTWPQNAAQGEVFYGELRACLDVEWRRQLDALTLPWSPPGLVVAQGDYVDSPCGGNSFEPGGSAGFYCSSNNTIYMSIVALSPGRYGNHDGPYLAAYAHEYAHHGQELSGMMGEQWRRRRAAGIDSPAGLELSRRLELQAQCFSGMFVGSRRGGTITEDEYQRAGADQYRGDRPGDPRDHGTFQHGSDWWWHGAMKNRNWECNTWMSPSDQVS</sequence>
<dbReference type="Pfam" id="PF04228">
    <property type="entry name" value="Zn_peptidase"/>
    <property type="match status" value="1"/>
</dbReference>
<dbReference type="EMBL" id="MLIK01000024">
    <property type="protein sequence ID" value="OHU19382.1"/>
    <property type="molecule type" value="Genomic_DNA"/>
</dbReference>
<evidence type="ECO:0000256" key="3">
    <source>
        <dbReference type="ARBA" id="ARBA00022989"/>
    </source>
</evidence>
<dbReference type="GeneID" id="57169241"/>
<dbReference type="InterPro" id="IPR007343">
    <property type="entry name" value="Uncharacterised_pept_Zn_put"/>
</dbReference>
<name>A0A1S1L186_9MYCO</name>
<feature type="transmembrane region" description="Helical" evidence="6">
    <location>
        <begin position="82"/>
        <end position="106"/>
    </location>
</feature>
<proteinExistence type="predicted"/>
<dbReference type="PANTHER" id="PTHR30168">
    <property type="entry name" value="PUTATIVE MEMBRANE PROTEIN YPFJ"/>
    <property type="match status" value="1"/>
</dbReference>
<feature type="region of interest" description="Disordered" evidence="5">
    <location>
        <begin position="129"/>
        <end position="152"/>
    </location>
</feature>
<dbReference type="GO" id="GO:0006508">
    <property type="term" value="P:proteolysis"/>
    <property type="evidence" value="ECO:0007669"/>
    <property type="project" value="UniProtKB-KW"/>
</dbReference>
<dbReference type="STRING" id="948102.BKG76_20695"/>
<dbReference type="GO" id="GO:0008237">
    <property type="term" value="F:metallopeptidase activity"/>
    <property type="evidence" value="ECO:0007669"/>
    <property type="project" value="UniProtKB-KW"/>
</dbReference>
<dbReference type="RefSeq" id="WP_070940028.1">
    <property type="nucleotide sequence ID" value="NZ_MLIK01000024.1"/>
</dbReference>
<protein>
    <submittedName>
        <fullName evidence="7">Metalloprotease</fullName>
    </submittedName>
</protein>
<evidence type="ECO:0000313" key="8">
    <source>
        <dbReference type="Proteomes" id="UP000179616"/>
    </source>
</evidence>
<feature type="compositionally biased region" description="Pro residues" evidence="5">
    <location>
        <begin position="18"/>
        <end position="35"/>
    </location>
</feature>
<evidence type="ECO:0000313" key="7">
    <source>
        <dbReference type="EMBL" id="OHU19382.1"/>
    </source>
</evidence>
<reference evidence="7 8" key="1">
    <citation type="submission" date="2016-10" db="EMBL/GenBank/DDBJ databases">
        <title>Evaluation of Human, Veterinary and Environmental Mycobacterium chelonae Isolates by Core Genome Phylogenomic Analysis, Targeted Gene Comparison, and Anti-microbial Susceptibility Patterns: A Tale of Mistaken Identities.</title>
        <authorList>
            <person name="Fogelson S.B."/>
            <person name="Camus A.C."/>
            <person name="Lorenz W."/>
            <person name="Vasireddy R."/>
            <person name="Vasireddy S."/>
            <person name="Smith T."/>
            <person name="Brown-Elliott B.A."/>
            <person name="Wallace R.J.Jr."/>
            <person name="Hasan N.A."/>
            <person name="Reischl U."/>
            <person name="Sanchez S."/>
        </authorList>
    </citation>
    <scope>NUCLEOTIDE SEQUENCE [LARGE SCALE GENOMIC DNA]</scope>
    <source>
        <strain evidence="7 8">1559</strain>
    </source>
</reference>
<feature type="compositionally biased region" description="Polar residues" evidence="5">
    <location>
        <begin position="135"/>
        <end position="144"/>
    </location>
</feature>
<organism evidence="7 8">
    <name type="scientific">Mycobacteroides franklinii</name>
    <dbReference type="NCBI Taxonomy" id="948102"/>
    <lineage>
        <taxon>Bacteria</taxon>
        <taxon>Bacillati</taxon>
        <taxon>Actinomycetota</taxon>
        <taxon>Actinomycetes</taxon>
        <taxon>Mycobacteriales</taxon>
        <taxon>Mycobacteriaceae</taxon>
        <taxon>Mycobacteroides</taxon>
    </lineage>
</organism>
<evidence type="ECO:0000256" key="4">
    <source>
        <dbReference type="ARBA" id="ARBA00023136"/>
    </source>
</evidence>
<comment type="subcellular location">
    <subcellularLocation>
        <location evidence="1">Membrane</location>
        <topology evidence="1">Single-pass membrane protein</topology>
    </subcellularLocation>
</comment>
<keyword evidence="7" id="KW-0645">Protease</keyword>
<comment type="caution">
    <text evidence="7">The sequence shown here is derived from an EMBL/GenBank/DDBJ whole genome shotgun (WGS) entry which is preliminary data.</text>
</comment>
<accession>A0A1S1L186</accession>
<dbReference type="PANTHER" id="PTHR30168:SF0">
    <property type="entry name" value="INNER MEMBRANE PROTEIN"/>
    <property type="match status" value="1"/>
</dbReference>
<dbReference type="GO" id="GO:0016020">
    <property type="term" value="C:membrane"/>
    <property type="evidence" value="ECO:0007669"/>
    <property type="project" value="UniProtKB-SubCell"/>
</dbReference>
<feature type="region of interest" description="Disordered" evidence="5">
    <location>
        <begin position="1"/>
        <end position="35"/>
    </location>
</feature>